<dbReference type="CDD" id="cd00429">
    <property type="entry name" value="RPE"/>
    <property type="match status" value="1"/>
</dbReference>
<evidence type="ECO:0008006" key="5">
    <source>
        <dbReference type="Google" id="ProtNLM"/>
    </source>
</evidence>
<dbReference type="Gene3D" id="3.20.20.70">
    <property type="entry name" value="Aldolase class I"/>
    <property type="match status" value="1"/>
</dbReference>
<dbReference type="GO" id="GO:0005975">
    <property type="term" value="P:carbohydrate metabolic process"/>
    <property type="evidence" value="ECO:0007669"/>
    <property type="project" value="InterPro"/>
</dbReference>
<proteinExistence type="predicted"/>
<accession>A0A1F8GBE6</accession>
<dbReference type="InterPro" id="IPR011060">
    <property type="entry name" value="RibuloseP-bd_barrel"/>
</dbReference>
<dbReference type="PANTHER" id="PTHR11749">
    <property type="entry name" value="RIBULOSE-5-PHOSPHATE-3-EPIMERASE"/>
    <property type="match status" value="1"/>
</dbReference>
<dbReference type="InterPro" id="IPR013785">
    <property type="entry name" value="Aldolase_TIM"/>
</dbReference>
<organism evidence="3 4">
    <name type="scientific">Candidatus Yanofskybacteria bacterium RIFCSPLOWO2_01_FULL_42_49</name>
    <dbReference type="NCBI Taxonomy" id="1802694"/>
    <lineage>
        <taxon>Bacteria</taxon>
        <taxon>Candidatus Yanofskyibacteriota</taxon>
    </lineage>
</organism>
<reference evidence="3 4" key="1">
    <citation type="journal article" date="2016" name="Nat. Commun.">
        <title>Thousands of microbial genomes shed light on interconnected biogeochemical processes in an aquifer system.</title>
        <authorList>
            <person name="Anantharaman K."/>
            <person name="Brown C.T."/>
            <person name="Hug L.A."/>
            <person name="Sharon I."/>
            <person name="Castelle C.J."/>
            <person name="Probst A.J."/>
            <person name="Thomas B.C."/>
            <person name="Singh A."/>
            <person name="Wilkins M.J."/>
            <person name="Karaoz U."/>
            <person name="Brodie E.L."/>
            <person name="Williams K.H."/>
            <person name="Hubbard S.S."/>
            <person name="Banfield J.F."/>
        </authorList>
    </citation>
    <scope>NUCLEOTIDE SEQUENCE [LARGE SCALE GENOMIC DNA]</scope>
</reference>
<dbReference type="PROSITE" id="PS01085">
    <property type="entry name" value="RIBUL_P_3_EPIMER_1"/>
    <property type="match status" value="1"/>
</dbReference>
<keyword evidence="1" id="KW-0479">Metal-binding</keyword>
<dbReference type="Proteomes" id="UP000178227">
    <property type="component" value="Unassembled WGS sequence"/>
</dbReference>
<evidence type="ECO:0000256" key="1">
    <source>
        <dbReference type="ARBA" id="ARBA00022723"/>
    </source>
</evidence>
<evidence type="ECO:0000313" key="3">
    <source>
        <dbReference type="EMBL" id="OGN22653.1"/>
    </source>
</evidence>
<name>A0A1F8GBE6_9BACT</name>
<dbReference type="GO" id="GO:0016857">
    <property type="term" value="F:racemase and epimerase activity, acting on carbohydrates and derivatives"/>
    <property type="evidence" value="ECO:0007669"/>
    <property type="project" value="InterPro"/>
</dbReference>
<dbReference type="InterPro" id="IPR000056">
    <property type="entry name" value="Ribul_P_3_epim-like"/>
</dbReference>
<gene>
    <name evidence="3" type="ORF">A2918_00945</name>
</gene>
<dbReference type="EMBL" id="MGKI01000010">
    <property type="protein sequence ID" value="OGN22653.1"/>
    <property type="molecule type" value="Genomic_DNA"/>
</dbReference>
<dbReference type="SUPFAM" id="SSF51366">
    <property type="entry name" value="Ribulose-phoshate binding barrel"/>
    <property type="match status" value="1"/>
</dbReference>
<evidence type="ECO:0000313" key="4">
    <source>
        <dbReference type="Proteomes" id="UP000178227"/>
    </source>
</evidence>
<dbReference type="STRING" id="1802694.A2918_00945"/>
<sequence>MVQIIPAILTNSADEFEKIIRLVEPYSARVHLDVADGIFVSNETIKGYSELEVVSTGLKFDVHLMVKDPLMQLSLWNNEKADRFIIHVESPNLDETIRELRGMGKGIGIAINPDTSVEALEHFIDQADFVCFMTVYPGFQGRGFLDHVVEKIKDFRKKYPGVVIFVDGGINLATAKSAVEAGVNGLVSGSFVVKSGNVGKTIAELQEAVQNL</sequence>
<protein>
    <recommendedName>
        <fullName evidence="5">Ribulose-phosphate 3-epimerase</fullName>
    </recommendedName>
</protein>
<evidence type="ECO:0000256" key="2">
    <source>
        <dbReference type="ARBA" id="ARBA00023235"/>
    </source>
</evidence>
<dbReference type="Pfam" id="PF00834">
    <property type="entry name" value="Ribul_P_3_epim"/>
    <property type="match status" value="1"/>
</dbReference>
<dbReference type="AlphaFoldDB" id="A0A1F8GBE6"/>
<keyword evidence="2" id="KW-0413">Isomerase</keyword>
<comment type="caution">
    <text evidence="3">The sequence shown here is derived from an EMBL/GenBank/DDBJ whole genome shotgun (WGS) entry which is preliminary data.</text>
</comment>
<dbReference type="GO" id="GO:0046872">
    <property type="term" value="F:metal ion binding"/>
    <property type="evidence" value="ECO:0007669"/>
    <property type="project" value="UniProtKB-KW"/>
</dbReference>